<dbReference type="PROSITE" id="PS51257">
    <property type="entry name" value="PROKAR_LIPOPROTEIN"/>
    <property type="match status" value="1"/>
</dbReference>
<organism evidence="2 3">
    <name type="scientific">Acinetobacter thutiue</name>
    <dbReference type="NCBI Taxonomy" id="2998078"/>
    <lineage>
        <taxon>Bacteria</taxon>
        <taxon>Pseudomonadati</taxon>
        <taxon>Pseudomonadota</taxon>
        <taxon>Gammaproteobacteria</taxon>
        <taxon>Moraxellales</taxon>
        <taxon>Moraxellaceae</taxon>
        <taxon>Acinetobacter</taxon>
    </lineage>
</organism>
<dbReference type="Proteomes" id="UP001168524">
    <property type="component" value="Unassembled WGS sequence"/>
</dbReference>
<gene>
    <name evidence="2" type="ORF">QTA56_15665</name>
</gene>
<evidence type="ECO:0000256" key="1">
    <source>
        <dbReference type="SAM" id="SignalP"/>
    </source>
</evidence>
<feature type="chain" id="PRO_5046665739" description="Lipoprotein" evidence="1">
    <location>
        <begin position="27"/>
        <end position="658"/>
    </location>
</feature>
<keyword evidence="3" id="KW-1185">Reference proteome</keyword>
<comment type="caution">
    <text evidence="2">The sequence shown here is derived from an EMBL/GenBank/DDBJ whole genome shotgun (WGS) entry which is preliminary data.</text>
</comment>
<keyword evidence="1" id="KW-0732">Signal</keyword>
<protein>
    <recommendedName>
        <fullName evidence="4">Lipoprotein</fullName>
    </recommendedName>
</protein>
<feature type="signal peptide" evidence="1">
    <location>
        <begin position="1"/>
        <end position="26"/>
    </location>
</feature>
<proteinExistence type="predicted"/>
<reference evidence="2" key="1">
    <citation type="submission" date="2023-06" db="EMBL/GenBank/DDBJ databases">
        <title>Two novel species of Acinetobacter isolated from motorbike repairing workshop in Vietnam.</title>
        <authorList>
            <person name="Le N.T.T."/>
        </authorList>
    </citation>
    <scope>NUCLEOTIDE SEQUENCE</scope>
    <source>
        <strain evidence="2">VNH17</strain>
    </source>
</reference>
<evidence type="ECO:0000313" key="3">
    <source>
        <dbReference type="Proteomes" id="UP001168524"/>
    </source>
</evidence>
<evidence type="ECO:0008006" key="4">
    <source>
        <dbReference type="Google" id="ProtNLM"/>
    </source>
</evidence>
<name>A0ABT7WSJ2_9GAMM</name>
<accession>A0ABT7WSJ2</accession>
<sequence length="658" mass="73142">MNRFTPHFFSKTVVATLIATSLSACHQDNDDDHSPTVIEPVKTVQTLRGEITLAIPSTDTQFKVFSGTTEVANSKSFNNGNFLVETLPVTEQQLKQLRIESKACTDTLVELSCAILSTSVTPKQLNSIIQVDVRSTLVDRLVQQKNLSLADAEKRVSYYLMLPEDLSSQDGVDPNLFNAARFVSDHLIEANKAGIGLDAQINKTVDQIAADATLQHPYKPLLGLNPLVKGIGIELAKGAVGAIGGELMGKALSFMGLGSDFEASERHNEIMAQLGQVNQKLDVMSNQINQIQSGVQETLRQIEKIDVKLESAAQQQRIQQLLTQTTALSEYVEQVKIILFDLQNAHQLPSSLQPNERKRLKTAIENLMTKRTLVSSTLNGTVGNASMIENLINVQFPQSSDLNKTVFFGPKVITAIQNHVQYYDDINTMAYYLFMEYYNALDQENNIPAQDCPDTLSSSVTYKRQCVLFHELKTARNNYLALAPQAELPISGMFINVYQGYNKNILPYVIYPVGDFNYTNFNDNTGTPQNVLTRLTGPEYLPLNPTARNEMLNLTNWMYMENSIWYGLFSDPAARAKATVKDMAVANGAPASAFVTATGDYAVWVNDPSGYPHWSRRLSTTNAVENNFNNAKFMVLGQLKNINEVEKYMGKVIANRFK</sequence>
<dbReference type="RefSeq" id="WP_267981928.1">
    <property type="nucleotide sequence ID" value="NZ_JAPQKF010000010.1"/>
</dbReference>
<evidence type="ECO:0000313" key="2">
    <source>
        <dbReference type="EMBL" id="MDN0015658.1"/>
    </source>
</evidence>
<dbReference type="EMBL" id="JAUDZE010000010">
    <property type="protein sequence ID" value="MDN0015658.1"/>
    <property type="molecule type" value="Genomic_DNA"/>
</dbReference>